<dbReference type="InterPro" id="IPR002833">
    <property type="entry name" value="PTH2"/>
</dbReference>
<keyword evidence="5" id="KW-0472">Membrane</keyword>
<dbReference type="GO" id="GO:0004045">
    <property type="term" value="F:peptidyl-tRNA hydrolase activity"/>
    <property type="evidence" value="ECO:0007669"/>
    <property type="project" value="UniProtKB-EC"/>
</dbReference>
<dbReference type="EC" id="3.1.1.29" evidence="1"/>
<evidence type="ECO:0000256" key="4">
    <source>
        <dbReference type="ARBA" id="ARBA00048707"/>
    </source>
</evidence>
<evidence type="ECO:0000256" key="5">
    <source>
        <dbReference type="SAM" id="Phobius"/>
    </source>
</evidence>
<dbReference type="NCBIfam" id="NF003314">
    <property type="entry name" value="PRK04322.1"/>
    <property type="match status" value="1"/>
</dbReference>
<feature type="transmembrane region" description="Helical" evidence="5">
    <location>
        <begin position="15"/>
        <end position="33"/>
    </location>
</feature>
<comment type="catalytic activity">
    <reaction evidence="4">
        <text>an N-acyl-L-alpha-aminoacyl-tRNA + H2O = an N-acyl-L-amino acid + a tRNA + H(+)</text>
        <dbReference type="Rhea" id="RHEA:54448"/>
        <dbReference type="Rhea" id="RHEA-COMP:10123"/>
        <dbReference type="Rhea" id="RHEA-COMP:13883"/>
        <dbReference type="ChEBI" id="CHEBI:15377"/>
        <dbReference type="ChEBI" id="CHEBI:15378"/>
        <dbReference type="ChEBI" id="CHEBI:59874"/>
        <dbReference type="ChEBI" id="CHEBI:78442"/>
        <dbReference type="ChEBI" id="CHEBI:138191"/>
        <dbReference type="EC" id="3.1.1.29"/>
    </reaction>
</comment>
<protein>
    <recommendedName>
        <fullName evidence="1">peptidyl-tRNA hydrolase</fullName>
        <ecNumber evidence="1">3.1.1.29</ecNumber>
    </recommendedName>
</protein>
<evidence type="ECO:0000313" key="6">
    <source>
        <dbReference type="EMBL" id="QOY40078.1"/>
    </source>
</evidence>
<reference evidence="6 7" key="1">
    <citation type="submission" date="2019-09" db="EMBL/GenBank/DDBJ databases">
        <title>Consistent, comparative and evidence-based genome assembly and annotation for Cryptosporidium parvum, C. hominis and C. tyzzeri.</title>
        <authorList>
            <person name="Baptista R.P."/>
            <person name="Li Y."/>
            <person name="Sateriale A."/>
            <person name="Ansell B."/>
            <person name="Jex A."/>
            <person name="Sanders M."/>
            <person name="Brooks K."/>
            <person name="Tracey A."/>
            <person name="Berriman M."/>
            <person name="Striepen B."/>
            <person name="Cotton J.A."/>
            <person name="Kissinger J.C."/>
        </authorList>
    </citation>
    <scope>NUCLEOTIDE SEQUENCE [LARGE SCALE GENOMIC DNA]</scope>
    <source>
        <strain evidence="6 7">IOWA-ATCC</strain>
    </source>
</reference>
<dbReference type="AlphaFoldDB" id="A0A7S7RES1"/>
<dbReference type="NCBIfam" id="TIGR00283">
    <property type="entry name" value="arch_pth2"/>
    <property type="match status" value="1"/>
</dbReference>
<evidence type="ECO:0000256" key="3">
    <source>
        <dbReference type="ARBA" id="ARBA00038050"/>
    </source>
</evidence>
<dbReference type="Gene3D" id="3.40.1490.10">
    <property type="entry name" value="Bit1"/>
    <property type="match status" value="1"/>
</dbReference>
<dbReference type="GO" id="GO:0005829">
    <property type="term" value="C:cytosol"/>
    <property type="evidence" value="ECO:0007669"/>
    <property type="project" value="TreeGrafter"/>
</dbReference>
<sequence length="167" mass="18942">MNIIEIYRDGIKCSYSFIISIFSFVILFSFVKFKREKNELIQIEDENLRHHSDFKMTICIRQDLGMGRGKVASQCGHAVLGAYKKAIKRHPKMVEAWERSGQAKVVLKVSFKELLESERRAKEKNITSCLIKDAGRTQIAAGEYTAIAIGPGPSELIDEITGEYKLL</sequence>
<keyword evidence="2" id="KW-0378">Hydrolase</keyword>
<evidence type="ECO:0000256" key="1">
    <source>
        <dbReference type="ARBA" id="ARBA00013260"/>
    </source>
</evidence>
<name>A0A7S7RES1_CRYPV</name>
<keyword evidence="5" id="KW-1133">Transmembrane helix</keyword>
<dbReference type="InterPro" id="IPR023476">
    <property type="entry name" value="Pep_tRNA_hydro_II_dom_sf"/>
</dbReference>
<dbReference type="PANTHER" id="PTHR12649:SF11">
    <property type="entry name" value="PEPTIDYL-TRNA HYDROLASE 2, MITOCHONDRIAL"/>
    <property type="match status" value="1"/>
</dbReference>
<evidence type="ECO:0000256" key="2">
    <source>
        <dbReference type="ARBA" id="ARBA00022801"/>
    </source>
</evidence>
<dbReference type="CDD" id="cd02430">
    <property type="entry name" value="PTH2"/>
    <property type="match status" value="1"/>
</dbReference>
<dbReference type="VEuPathDB" id="CryptoDB:CPATCC_0003340"/>
<keyword evidence="5" id="KW-0812">Transmembrane</keyword>
<comment type="similarity">
    <text evidence="3">Belongs to the PTH2 family.</text>
</comment>
<organism evidence="6 7">
    <name type="scientific">Cryptosporidium parvum</name>
    <dbReference type="NCBI Taxonomy" id="5807"/>
    <lineage>
        <taxon>Eukaryota</taxon>
        <taxon>Sar</taxon>
        <taxon>Alveolata</taxon>
        <taxon>Apicomplexa</taxon>
        <taxon>Conoidasida</taxon>
        <taxon>Coccidia</taxon>
        <taxon>Eucoccidiorida</taxon>
        <taxon>Eimeriorina</taxon>
        <taxon>Cryptosporidiidae</taxon>
        <taxon>Cryptosporidium</taxon>
    </lineage>
</organism>
<dbReference type="SUPFAM" id="SSF102462">
    <property type="entry name" value="Peptidyl-tRNA hydrolase II"/>
    <property type="match status" value="1"/>
</dbReference>
<accession>A0A7S7RES1</accession>
<dbReference type="Proteomes" id="UP000593906">
    <property type="component" value="Chromosome 8"/>
</dbReference>
<dbReference type="FunFam" id="3.40.1490.10:FF:000001">
    <property type="entry name" value="Peptidyl-tRNA hydrolase 2"/>
    <property type="match status" value="1"/>
</dbReference>
<dbReference type="Pfam" id="PF01981">
    <property type="entry name" value="PTH2"/>
    <property type="match status" value="1"/>
</dbReference>
<dbReference type="PANTHER" id="PTHR12649">
    <property type="entry name" value="PEPTIDYL-TRNA HYDROLASE 2"/>
    <property type="match status" value="1"/>
</dbReference>
<proteinExistence type="inferred from homology"/>
<gene>
    <name evidence="6" type="ORF">CPATCC_004155</name>
</gene>
<dbReference type="EMBL" id="CP044415">
    <property type="protein sequence ID" value="QOY40078.1"/>
    <property type="molecule type" value="Genomic_DNA"/>
</dbReference>
<evidence type="ECO:0000313" key="7">
    <source>
        <dbReference type="Proteomes" id="UP000593906"/>
    </source>
</evidence>